<comment type="caution">
    <text evidence="2">The sequence shown here is derived from an EMBL/GenBank/DDBJ whole genome shotgun (WGS) entry which is preliminary data.</text>
</comment>
<dbReference type="EMBL" id="BOON01000003">
    <property type="protein sequence ID" value="GII20854.1"/>
    <property type="molecule type" value="Genomic_DNA"/>
</dbReference>
<feature type="transmembrane region" description="Helical" evidence="1">
    <location>
        <begin position="41"/>
        <end position="67"/>
    </location>
</feature>
<evidence type="ECO:0000313" key="3">
    <source>
        <dbReference type="Proteomes" id="UP000599074"/>
    </source>
</evidence>
<keyword evidence="1" id="KW-0812">Transmembrane</keyword>
<keyword evidence="3" id="KW-1185">Reference proteome</keyword>
<keyword evidence="1" id="KW-1133">Transmembrane helix</keyword>
<evidence type="ECO:0000256" key="1">
    <source>
        <dbReference type="SAM" id="Phobius"/>
    </source>
</evidence>
<organism evidence="2 3">
    <name type="scientific">Planosporangium mesophilum</name>
    <dbReference type="NCBI Taxonomy" id="689768"/>
    <lineage>
        <taxon>Bacteria</taxon>
        <taxon>Bacillati</taxon>
        <taxon>Actinomycetota</taxon>
        <taxon>Actinomycetes</taxon>
        <taxon>Micromonosporales</taxon>
        <taxon>Micromonosporaceae</taxon>
        <taxon>Planosporangium</taxon>
    </lineage>
</organism>
<evidence type="ECO:0000313" key="2">
    <source>
        <dbReference type="EMBL" id="GII20854.1"/>
    </source>
</evidence>
<reference evidence="2" key="1">
    <citation type="submission" date="2021-01" db="EMBL/GenBank/DDBJ databases">
        <title>Whole genome shotgun sequence of Planosporangium mesophilum NBRC 109066.</title>
        <authorList>
            <person name="Komaki H."/>
            <person name="Tamura T."/>
        </authorList>
    </citation>
    <scope>NUCLEOTIDE SEQUENCE</scope>
    <source>
        <strain evidence="2">NBRC 109066</strain>
    </source>
</reference>
<keyword evidence="1" id="KW-0472">Membrane</keyword>
<dbReference type="RefSeq" id="WP_168112895.1">
    <property type="nucleotide sequence ID" value="NZ_BOON01000003.1"/>
</dbReference>
<proteinExistence type="predicted"/>
<dbReference type="Proteomes" id="UP000599074">
    <property type="component" value="Unassembled WGS sequence"/>
</dbReference>
<protein>
    <submittedName>
        <fullName evidence="2">Uncharacterized protein</fullName>
    </submittedName>
</protein>
<accession>A0A8J3WZ56</accession>
<gene>
    <name evidence="2" type="ORF">Pme01_04510</name>
</gene>
<dbReference type="AlphaFoldDB" id="A0A8J3WZ56"/>
<sequence>MFDRQVPRTVVATFAAIALISFVVGSALELRQHTLLADHPYWGNLLSGITGFSFSGFVLATVLRWVIEHDQRRKNANLRVVTYKEIADQSWRILSAVTVEWTRKESVSRLRNEIQLPSIDGLLFMVKESIGHLVDHANRMSEVHHLMKSLIATNNYGRTLIDPRMIKTGGTYPAPVRLIVADVPLILSWVGESVLPTSPGFAQMSGRLAHLLDGDELRDVVDDADFRAVYRPLHNNLSNVNMPVTIVHNARISVTTSGERAVHIEHDSYVTGLFSESGTEMEALETYDRLCDYVESTLNALRARVRTIALLAILAAICEHRTGRNEKVLRRARDLVSVYLDF</sequence>
<name>A0A8J3WZ56_9ACTN</name>